<dbReference type="AlphaFoldDB" id="X1BMA8"/>
<organism evidence="1">
    <name type="scientific">marine sediment metagenome</name>
    <dbReference type="NCBI Taxonomy" id="412755"/>
    <lineage>
        <taxon>unclassified sequences</taxon>
        <taxon>metagenomes</taxon>
        <taxon>ecological metagenomes</taxon>
    </lineage>
</organism>
<evidence type="ECO:0000313" key="1">
    <source>
        <dbReference type="EMBL" id="GAG82317.1"/>
    </source>
</evidence>
<proteinExistence type="predicted"/>
<gene>
    <name evidence="1" type="ORF">S01H4_33784</name>
</gene>
<comment type="caution">
    <text evidence="1">The sequence shown here is derived from an EMBL/GenBank/DDBJ whole genome shotgun (WGS) entry which is preliminary data.</text>
</comment>
<protein>
    <submittedName>
        <fullName evidence="1">Uncharacterized protein</fullName>
    </submittedName>
</protein>
<dbReference type="EMBL" id="BART01017814">
    <property type="protein sequence ID" value="GAG82317.1"/>
    <property type="molecule type" value="Genomic_DNA"/>
</dbReference>
<name>X1BMA8_9ZZZZ</name>
<sequence length="152" mass="16787">MKKLRASRIKACDISTKHLKTEHATLKDVSAKCIEAEKIIVPMNGLIWKDVIHQPVQPSDDDATVQSRDIGTDGSTACVDYMIPITTPSLGVGEFLVTESADPVPLVVVEGQTVAELLEELEEECDLEILSEKPRTLHKKNVVNEQNQVIEK</sequence>
<reference evidence="1" key="1">
    <citation type="journal article" date="2014" name="Front. Microbiol.">
        <title>High frequency of phylogenetically diverse reductive dehalogenase-homologous genes in deep subseafloor sedimentary metagenomes.</title>
        <authorList>
            <person name="Kawai M."/>
            <person name="Futagami T."/>
            <person name="Toyoda A."/>
            <person name="Takaki Y."/>
            <person name="Nishi S."/>
            <person name="Hori S."/>
            <person name="Arai W."/>
            <person name="Tsubouchi T."/>
            <person name="Morono Y."/>
            <person name="Uchiyama I."/>
            <person name="Ito T."/>
            <person name="Fujiyama A."/>
            <person name="Inagaki F."/>
            <person name="Takami H."/>
        </authorList>
    </citation>
    <scope>NUCLEOTIDE SEQUENCE</scope>
    <source>
        <strain evidence="1">Expedition CK06-06</strain>
    </source>
</reference>
<accession>X1BMA8</accession>